<comment type="caution">
    <text evidence="8">The sequence shown here is derived from an EMBL/GenBank/DDBJ whole genome shotgun (WGS) entry which is preliminary data.</text>
</comment>
<gene>
    <name evidence="8" type="ORF">J7I43_14715</name>
</gene>
<dbReference type="PROSITE" id="PS51257">
    <property type="entry name" value="PROKAR_LIPOPROTEIN"/>
    <property type="match status" value="1"/>
</dbReference>
<evidence type="ECO:0000256" key="4">
    <source>
        <dbReference type="ARBA" id="ARBA00023136"/>
    </source>
</evidence>
<evidence type="ECO:0000259" key="7">
    <source>
        <dbReference type="Pfam" id="PF14322"/>
    </source>
</evidence>
<dbReference type="Proteomes" id="UP000679126">
    <property type="component" value="Unassembled WGS sequence"/>
</dbReference>
<dbReference type="SUPFAM" id="SSF48452">
    <property type="entry name" value="TPR-like"/>
    <property type="match status" value="1"/>
</dbReference>
<dbReference type="Pfam" id="PF07980">
    <property type="entry name" value="SusD_RagB"/>
    <property type="match status" value="1"/>
</dbReference>
<keyword evidence="4" id="KW-0472">Membrane</keyword>
<evidence type="ECO:0000256" key="1">
    <source>
        <dbReference type="ARBA" id="ARBA00004442"/>
    </source>
</evidence>
<evidence type="ECO:0000313" key="8">
    <source>
        <dbReference type="EMBL" id="MBO9153478.1"/>
    </source>
</evidence>
<comment type="similarity">
    <text evidence="2">Belongs to the SusD family.</text>
</comment>
<organism evidence="8 9">
    <name type="scientific">Chitinophaga chungangae</name>
    <dbReference type="NCBI Taxonomy" id="2821488"/>
    <lineage>
        <taxon>Bacteria</taxon>
        <taxon>Pseudomonadati</taxon>
        <taxon>Bacteroidota</taxon>
        <taxon>Chitinophagia</taxon>
        <taxon>Chitinophagales</taxon>
        <taxon>Chitinophagaceae</taxon>
        <taxon>Chitinophaga</taxon>
    </lineage>
</organism>
<dbReference type="RefSeq" id="WP_209146480.1">
    <property type="nucleotide sequence ID" value="NZ_JAGHKP010000003.1"/>
</dbReference>
<protein>
    <submittedName>
        <fullName evidence="8">RagB/SusD family nutrient uptake outer membrane protein</fullName>
    </submittedName>
</protein>
<keyword evidence="3" id="KW-0732">Signal</keyword>
<dbReference type="Gene3D" id="1.25.40.390">
    <property type="match status" value="1"/>
</dbReference>
<keyword evidence="5" id="KW-0998">Cell outer membrane</keyword>
<comment type="subcellular location">
    <subcellularLocation>
        <location evidence="1">Cell outer membrane</location>
    </subcellularLocation>
</comment>
<dbReference type="InterPro" id="IPR012944">
    <property type="entry name" value="SusD_RagB_dom"/>
</dbReference>
<evidence type="ECO:0000259" key="6">
    <source>
        <dbReference type="Pfam" id="PF07980"/>
    </source>
</evidence>
<evidence type="ECO:0000256" key="5">
    <source>
        <dbReference type="ARBA" id="ARBA00023237"/>
    </source>
</evidence>
<dbReference type="InterPro" id="IPR033985">
    <property type="entry name" value="SusD-like_N"/>
</dbReference>
<feature type="domain" description="RagB/SusD" evidence="6">
    <location>
        <begin position="314"/>
        <end position="605"/>
    </location>
</feature>
<reference evidence="9" key="1">
    <citation type="submission" date="2021-03" db="EMBL/GenBank/DDBJ databases">
        <title>Assistant Professor.</title>
        <authorList>
            <person name="Huq M.A."/>
        </authorList>
    </citation>
    <scope>NUCLEOTIDE SEQUENCE [LARGE SCALE GENOMIC DNA]</scope>
    <source>
        <strain evidence="9">MAH-28</strain>
    </source>
</reference>
<proteinExistence type="inferred from homology"/>
<keyword evidence="9" id="KW-1185">Reference proteome</keyword>
<feature type="domain" description="SusD-like N-terminal" evidence="7">
    <location>
        <begin position="76"/>
        <end position="220"/>
    </location>
</feature>
<evidence type="ECO:0000256" key="3">
    <source>
        <dbReference type="ARBA" id="ARBA00022729"/>
    </source>
</evidence>
<sequence length="605" mass="67400">MKLNNKILMILTGLSLGSAGCKDYLDEISVSTTTSDTYYTTAAGYNDLVRSCYPLWRTITQERDLVLQGTDIFTGSQWNDGASVQNAENAYDATLNSNLQSLQTLWTYLYQEIGRCNTAVTRAADVTGMNEEELQVRLAEAKFLRAYAYFQLVQQWGDVPMPLTETVTASKKAERVASATVYAQIIKDLEEAENVLPPVASDYGRATKGAAQFLLARVHLTRGWNFRQSLGGSNADFKSALDYADKVIAAYPLANKYSDLFPQHSKNPLQQGNPVQNDKNPEIVFAVQYSDNILTNENPLVNTTGNNAHSIFGGQVETVPGNIGRTSDYNRHQEKQTVTPAAYRMFDPRLDSRYAWNFVAAQYALKDQNGFHPSKTDNSITIDIKKGDTVILFRPWNDPALPAEKGLDVGGVKKYAVYNVPDYGEPGEPTGFNDRFIHPMMWKFWQPNIEYGDAFGTTDQILFRSAEAYLIAAEAIVKGATGGTLGGAEVYYNRVLDRALGANAGAEPYMAQKPGEVASLDSVHYRATAATISIDMILDERARELMGENMRWYDLKRTGKLIERTKAMNPWTKLRGELDDHHLLRPIPQGEIDLSSPSIEQNKDY</sequence>
<name>A0ABS3YFL9_9BACT</name>
<accession>A0ABS3YFL9</accession>
<dbReference type="Pfam" id="PF14322">
    <property type="entry name" value="SusD-like_3"/>
    <property type="match status" value="1"/>
</dbReference>
<evidence type="ECO:0000313" key="9">
    <source>
        <dbReference type="Proteomes" id="UP000679126"/>
    </source>
</evidence>
<dbReference type="EMBL" id="JAGHKP010000003">
    <property type="protein sequence ID" value="MBO9153478.1"/>
    <property type="molecule type" value="Genomic_DNA"/>
</dbReference>
<dbReference type="InterPro" id="IPR011990">
    <property type="entry name" value="TPR-like_helical_dom_sf"/>
</dbReference>
<evidence type="ECO:0000256" key="2">
    <source>
        <dbReference type="ARBA" id="ARBA00006275"/>
    </source>
</evidence>